<evidence type="ECO:0000313" key="3">
    <source>
        <dbReference type="Proteomes" id="UP001385951"/>
    </source>
</evidence>
<dbReference type="PANTHER" id="PTHR12616:SF8">
    <property type="entry name" value="VACUOLAR PROTEIN SORTING-ASSOCIATED PROTEIN 8 HOMOLOG"/>
    <property type="match status" value="1"/>
</dbReference>
<evidence type="ECO:0000313" key="2">
    <source>
        <dbReference type="EMBL" id="KAK7687017.1"/>
    </source>
</evidence>
<proteinExistence type="predicted"/>
<reference evidence="2 3" key="1">
    <citation type="submission" date="2022-09" db="EMBL/GenBank/DDBJ databases">
        <authorList>
            <person name="Palmer J.M."/>
        </authorList>
    </citation>
    <scope>NUCLEOTIDE SEQUENCE [LARGE SCALE GENOMIC DNA]</scope>
    <source>
        <strain evidence="2 3">DSM 7382</strain>
    </source>
</reference>
<accession>A0AAW0G6D3</accession>
<dbReference type="GO" id="GO:0006623">
    <property type="term" value="P:protein targeting to vacuole"/>
    <property type="evidence" value="ECO:0007669"/>
    <property type="project" value="InterPro"/>
</dbReference>
<keyword evidence="3" id="KW-1185">Reference proteome</keyword>
<dbReference type="Pfam" id="PF25066">
    <property type="entry name" value="TPR_VPS8_2"/>
    <property type="match status" value="1"/>
</dbReference>
<dbReference type="InterPro" id="IPR059070">
    <property type="entry name" value="TPR_VPS8_2"/>
</dbReference>
<name>A0AAW0G6D3_9APHY</name>
<dbReference type="GO" id="GO:0034058">
    <property type="term" value="P:endosomal vesicle fusion"/>
    <property type="evidence" value="ECO:0007669"/>
    <property type="project" value="TreeGrafter"/>
</dbReference>
<dbReference type="GO" id="GO:0005770">
    <property type="term" value="C:late endosome"/>
    <property type="evidence" value="ECO:0007669"/>
    <property type="project" value="TreeGrafter"/>
</dbReference>
<sequence length="504" mass="56880">MSPSELQSILVGLADCSDESTREDRQLATEYLLSTYTPHDSQNLIRLFEHAGFYRILRNWHRREHQWVSLLQTYVQDPDLPPSELFPSVEDVIQITSRSNRGILPLEFLAAVEESIPALLQFSISRTALLIDKRIPDLHDQVMEVLAEHPAHDRLLYLQSLLGSPQKLEEEFGDIPRKDGPSTHLPAEHMQDYISLLCEHDQPSVIRELKYLPADRLNWAQVEQTCENNQAYDAVIWSLNHRDEPSAALSKAEEYLQRITNTFSRQISAFQADADSLGRALSTMDNIGTNAVAVCVERSQGNSTYQSQAEDLWFKVLHSQIHSLHVMSLTSTAQTAPEDREEAEIQRGRALEALRAFVQNTFNSLLSVNSSKVVSFPRLFKRLIDSATSDPVSQGAVYNEFRTILSGMLDSYRSDGDLLAITKHMVDCDVYDAVASLTVERVRGWAPSRGICLGCREKLHDDRQVGVTNSTSHSLRIVVSRTGAIYHDRCLPPDFYAIPSVIVH</sequence>
<gene>
    <name evidence="2" type="ORF">QCA50_009516</name>
</gene>
<evidence type="ECO:0000259" key="1">
    <source>
        <dbReference type="Pfam" id="PF25066"/>
    </source>
</evidence>
<feature type="domain" description="VPS8-like TPR-like repeats" evidence="1">
    <location>
        <begin position="300"/>
        <end position="441"/>
    </location>
</feature>
<dbReference type="AlphaFoldDB" id="A0AAW0G6D3"/>
<dbReference type="PANTHER" id="PTHR12616">
    <property type="entry name" value="VACUOLAR PROTEIN SORTING VPS41"/>
    <property type="match status" value="1"/>
</dbReference>
<protein>
    <recommendedName>
        <fullName evidence="1">VPS8-like TPR-like repeats domain-containing protein</fullName>
    </recommendedName>
</protein>
<dbReference type="InterPro" id="IPR045111">
    <property type="entry name" value="Vps41/Vps8"/>
</dbReference>
<comment type="caution">
    <text evidence="2">The sequence shown here is derived from an EMBL/GenBank/DDBJ whole genome shotgun (WGS) entry which is preliminary data.</text>
</comment>
<dbReference type="Proteomes" id="UP001385951">
    <property type="component" value="Unassembled WGS sequence"/>
</dbReference>
<dbReference type="EMBL" id="JASBNA010000014">
    <property type="protein sequence ID" value="KAK7687017.1"/>
    <property type="molecule type" value="Genomic_DNA"/>
</dbReference>
<organism evidence="2 3">
    <name type="scientific">Cerrena zonata</name>
    <dbReference type="NCBI Taxonomy" id="2478898"/>
    <lineage>
        <taxon>Eukaryota</taxon>
        <taxon>Fungi</taxon>
        <taxon>Dikarya</taxon>
        <taxon>Basidiomycota</taxon>
        <taxon>Agaricomycotina</taxon>
        <taxon>Agaricomycetes</taxon>
        <taxon>Polyporales</taxon>
        <taxon>Cerrenaceae</taxon>
        <taxon>Cerrena</taxon>
    </lineage>
</organism>
<dbReference type="GO" id="GO:0030897">
    <property type="term" value="C:HOPS complex"/>
    <property type="evidence" value="ECO:0007669"/>
    <property type="project" value="TreeGrafter"/>
</dbReference>